<dbReference type="Gramene" id="VVA40137">
    <property type="protein sequence ID" value="VVA40137"/>
    <property type="gene ID" value="Prudul26B022169"/>
</dbReference>
<name>A0A5E4GJT6_PRUDU</name>
<evidence type="ECO:0000313" key="1">
    <source>
        <dbReference type="EMBL" id="VVA40137.1"/>
    </source>
</evidence>
<dbReference type="AlphaFoldDB" id="A0A5E4GJT6"/>
<evidence type="ECO:0000313" key="2">
    <source>
        <dbReference type="Proteomes" id="UP000327085"/>
    </source>
</evidence>
<proteinExistence type="predicted"/>
<gene>
    <name evidence="1" type="ORF">ALMOND_2B022169</name>
</gene>
<reference evidence="2" key="1">
    <citation type="journal article" date="2020" name="Plant J.">
        <title>Transposons played a major role in the diversification between the closely related almond and peach genomes: results from the almond genome sequence.</title>
        <authorList>
            <person name="Alioto T."/>
            <person name="Alexiou K.G."/>
            <person name="Bardil A."/>
            <person name="Barteri F."/>
            <person name="Castanera R."/>
            <person name="Cruz F."/>
            <person name="Dhingra A."/>
            <person name="Duval H."/>
            <person name="Fernandez I Marti A."/>
            <person name="Frias L."/>
            <person name="Galan B."/>
            <person name="Garcia J.L."/>
            <person name="Howad W."/>
            <person name="Gomez-Garrido J."/>
            <person name="Gut M."/>
            <person name="Julca I."/>
            <person name="Morata J."/>
            <person name="Puigdomenech P."/>
            <person name="Ribeca P."/>
            <person name="Rubio Cabetas M.J."/>
            <person name="Vlasova A."/>
            <person name="Wirthensohn M."/>
            <person name="Garcia-Mas J."/>
            <person name="Gabaldon T."/>
            <person name="Casacuberta J.M."/>
            <person name="Arus P."/>
        </authorList>
    </citation>
    <scope>NUCLEOTIDE SEQUENCE [LARGE SCALE GENOMIC DNA]</scope>
    <source>
        <strain evidence="2">cv. Texas</strain>
    </source>
</reference>
<dbReference type="EMBL" id="CABIKO010000921">
    <property type="protein sequence ID" value="VVA40137.1"/>
    <property type="molecule type" value="Genomic_DNA"/>
</dbReference>
<sequence length="232" mass="26268">MNCILEIAFLGREEVIGLTLEEGPDQEAYGCAEIGEAATVVAEVLWGSSPKQEIWGERWALGSATISRLRLWRCGFDSSHEEIHRTRDYEEALVTKSLCKDLLVEALILGETNGLEDRHLVPLTTQPFWVRVKGVPLAYMERSTRQLIGDILGRFIETDSERGGTCLGSFMKIKCSFRDSVINHGDFKNFGSWLRAKVKEWLDEPEMKSPRPLRPRWVMKAPSSNELGLVDE</sequence>
<dbReference type="InParanoid" id="A0A5E4GJT6"/>
<organism evidence="1 2">
    <name type="scientific">Prunus dulcis</name>
    <name type="common">Almond</name>
    <name type="synonym">Amygdalus dulcis</name>
    <dbReference type="NCBI Taxonomy" id="3755"/>
    <lineage>
        <taxon>Eukaryota</taxon>
        <taxon>Viridiplantae</taxon>
        <taxon>Streptophyta</taxon>
        <taxon>Embryophyta</taxon>
        <taxon>Tracheophyta</taxon>
        <taxon>Spermatophyta</taxon>
        <taxon>Magnoliopsida</taxon>
        <taxon>eudicotyledons</taxon>
        <taxon>Gunneridae</taxon>
        <taxon>Pentapetalae</taxon>
        <taxon>rosids</taxon>
        <taxon>fabids</taxon>
        <taxon>Rosales</taxon>
        <taxon>Rosaceae</taxon>
        <taxon>Amygdaloideae</taxon>
        <taxon>Amygdaleae</taxon>
        <taxon>Prunus</taxon>
    </lineage>
</organism>
<feature type="non-terminal residue" evidence="1">
    <location>
        <position position="232"/>
    </location>
</feature>
<dbReference type="Proteomes" id="UP000327085">
    <property type="component" value="Unassembled WGS sequence"/>
</dbReference>
<protein>
    <submittedName>
        <fullName evidence="1">PREDICTED: PRUPE_7G053200 partial</fullName>
    </submittedName>
</protein>
<accession>A0A5E4GJT6</accession>